<accession>A0A0Q0MMM4</accession>
<keyword evidence="3" id="KW-0808">Transferase</keyword>
<dbReference type="PANTHER" id="PTHR12526:SF630">
    <property type="entry name" value="GLYCOSYLTRANSFERASE"/>
    <property type="match status" value="1"/>
</dbReference>
<dbReference type="Gene3D" id="3.40.50.2000">
    <property type="entry name" value="Glycogen Phosphorylase B"/>
    <property type="match status" value="2"/>
</dbReference>
<dbReference type="InterPro" id="IPR001296">
    <property type="entry name" value="Glyco_trans_1"/>
</dbReference>
<organism evidence="3 4">
    <name type="scientific">Vibrio metoecus</name>
    <dbReference type="NCBI Taxonomy" id="1481663"/>
    <lineage>
        <taxon>Bacteria</taxon>
        <taxon>Pseudomonadati</taxon>
        <taxon>Pseudomonadota</taxon>
        <taxon>Gammaproteobacteria</taxon>
        <taxon>Vibrionales</taxon>
        <taxon>Vibrionaceae</taxon>
        <taxon>Vibrio</taxon>
    </lineage>
</organism>
<dbReference type="GO" id="GO:1901135">
    <property type="term" value="P:carbohydrate derivative metabolic process"/>
    <property type="evidence" value="ECO:0007669"/>
    <property type="project" value="UniProtKB-ARBA"/>
</dbReference>
<dbReference type="GO" id="GO:0016757">
    <property type="term" value="F:glycosyltransferase activity"/>
    <property type="evidence" value="ECO:0007669"/>
    <property type="project" value="InterPro"/>
</dbReference>
<evidence type="ECO:0000313" key="3">
    <source>
        <dbReference type="EMBL" id="KQB01937.1"/>
    </source>
</evidence>
<dbReference type="PANTHER" id="PTHR12526">
    <property type="entry name" value="GLYCOSYLTRANSFERASE"/>
    <property type="match status" value="1"/>
</dbReference>
<dbReference type="Pfam" id="PF13439">
    <property type="entry name" value="Glyco_transf_4"/>
    <property type="match status" value="1"/>
</dbReference>
<dbReference type="EMBL" id="LBGP01000010">
    <property type="protein sequence ID" value="KQB01937.1"/>
    <property type="molecule type" value="Genomic_DNA"/>
</dbReference>
<dbReference type="Pfam" id="PF00534">
    <property type="entry name" value="Glycos_transf_1"/>
    <property type="match status" value="1"/>
</dbReference>
<name>A0A0Q0MMM4_VIBMT</name>
<protein>
    <submittedName>
        <fullName evidence="3">Glycosyl transferase family 1</fullName>
    </submittedName>
</protein>
<reference evidence="3 4" key="1">
    <citation type="journal article" date="2015" name="Genome Biol. Evol.">
        <title>The Dynamics of Genetic Interactions between Vibrio metoecus and Vibrio cholerae, Two Close Relatives Co-Occurring in the Environment.</title>
        <authorList>
            <person name="Orata F.D."/>
            <person name="Kirchberger P.C."/>
            <person name="Meheust R."/>
            <person name="Barlow E.J."/>
            <person name="Tarr C.L."/>
            <person name="Boucher Y."/>
        </authorList>
    </citation>
    <scope>NUCLEOTIDE SEQUENCE [LARGE SCALE GENOMIC DNA]</scope>
    <source>
        <strain evidence="3 4">YB5B04</strain>
    </source>
</reference>
<dbReference type="SUPFAM" id="SSF53756">
    <property type="entry name" value="UDP-Glycosyltransferase/glycogen phosphorylase"/>
    <property type="match status" value="1"/>
</dbReference>
<dbReference type="PATRIC" id="fig|1481663.12.peg.6"/>
<feature type="domain" description="Glycosyl transferase family 1" evidence="1">
    <location>
        <begin position="198"/>
        <end position="352"/>
    </location>
</feature>
<dbReference type="Proteomes" id="UP000050491">
    <property type="component" value="Unassembled WGS sequence"/>
</dbReference>
<dbReference type="OrthoDB" id="6314109at2"/>
<evidence type="ECO:0000313" key="4">
    <source>
        <dbReference type="Proteomes" id="UP000050491"/>
    </source>
</evidence>
<dbReference type="NCBIfam" id="NF038255">
    <property type="entry name" value="exopoly_VpsD"/>
    <property type="match status" value="1"/>
</dbReference>
<gene>
    <name evidence="3" type="ORF">XV92_06300</name>
</gene>
<evidence type="ECO:0000259" key="2">
    <source>
        <dbReference type="Pfam" id="PF13439"/>
    </source>
</evidence>
<dbReference type="RefSeq" id="WP_055031086.1">
    <property type="nucleotide sequence ID" value="NZ_CABMIR010000008.1"/>
</dbReference>
<feature type="domain" description="Glycosyltransferase subfamily 4-like N-terminal" evidence="2">
    <location>
        <begin position="21"/>
        <end position="191"/>
    </location>
</feature>
<evidence type="ECO:0000259" key="1">
    <source>
        <dbReference type="Pfam" id="PF00534"/>
    </source>
</evidence>
<sequence length="385" mass="43562">MKKVLLIMPISTLNWGEKNAGGVDSVCQMLVRELASKTQPSKYHYRVLAFDPSSQEQYTGRPIILSEQVEVIFAPANESRIGLPLPGIVTGWLRVREQISNYKPDIIHGHMNSWMIWLGGRSKNILTLHSYRKIGRKPVSFSNDFLYEKVVPFFSKFSVDTFTCVGEELINALKEDAKKPIHLIGNPIDTAYVSLLHEKKSKVPDNRITLVTCALISRRKRVDLILGLLKAIRNLGKDVILNVIGPNVDPVYYAELESLIEKWDLEENVFFLGKMNQKEIIQRYKNADIGVFLSEQETFGLAPLEMLAAGLPLIATPVGILGERKETFANLGVTFFSDEQENHIANTIDSICYCDTQNAQDYIRRNFSSQGVLEQYESLYDEVMG</sequence>
<dbReference type="InterPro" id="IPR028098">
    <property type="entry name" value="Glyco_trans_4-like_N"/>
</dbReference>
<dbReference type="CDD" id="cd03801">
    <property type="entry name" value="GT4_PimA-like"/>
    <property type="match status" value="1"/>
</dbReference>
<comment type="caution">
    <text evidence="3">The sequence shown here is derived from an EMBL/GenBank/DDBJ whole genome shotgun (WGS) entry which is preliminary data.</text>
</comment>
<proteinExistence type="predicted"/>
<dbReference type="AlphaFoldDB" id="A0A0Q0MMM4"/>